<organism evidence="1 2">
    <name type="scientific">Bradyrhizobium valentinum</name>
    <dbReference type="NCBI Taxonomy" id="1518501"/>
    <lineage>
        <taxon>Bacteria</taxon>
        <taxon>Pseudomonadati</taxon>
        <taxon>Pseudomonadota</taxon>
        <taxon>Alphaproteobacteria</taxon>
        <taxon>Hyphomicrobiales</taxon>
        <taxon>Nitrobacteraceae</taxon>
        <taxon>Bradyrhizobium</taxon>
    </lineage>
</organism>
<comment type="caution">
    <text evidence="1">The sequence shown here is derived from an EMBL/GenBank/DDBJ whole genome shotgun (WGS) entry which is preliminary data.</text>
</comment>
<dbReference type="GO" id="GO:0016740">
    <property type="term" value="F:transferase activity"/>
    <property type="evidence" value="ECO:0007669"/>
    <property type="project" value="UniProtKB-KW"/>
</dbReference>
<dbReference type="InterPro" id="IPR029044">
    <property type="entry name" value="Nucleotide-diphossugar_trans"/>
</dbReference>
<keyword evidence="2" id="KW-1185">Reference proteome</keyword>
<dbReference type="AlphaFoldDB" id="A0A0R3L5S4"/>
<name>A0A0R3L5S4_9BRAD</name>
<evidence type="ECO:0000313" key="1">
    <source>
        <dbReference type="EMBL" id="KRR03146.1"/>
    </source>
</evidence>
<evidence type="ECO:0000313" key="2">
    <source>
        <dbReference type="Proteomes" id="UP000051913"/>
    </source>
</evidence>
<dbReference type="EMBL" id="LLXX01000143">
    <property type="protein sequence ID" value="KRR03146.1"/>
    <property type="molecule type" value="Genomic_DNA"/>
</dbReference>
<dbReference type="STRING" id="1518501.CQ10_09745"/>
<protein>
    <submittedName>
        <fullName evidence="1">Glycosyl transferase</fullName>
    </submittedName>
</protein>
<dbReference type="Gene3D" id="3.90.550.10">
    <property type="entry name" value="Spore Coat Polysaccharide Biosynthesis Protein SpsA, Chain A"/>
    <property type="match status" value="1"/>
</dbReference>
<keyword evidence="1" id="KW-0808">Transferase</keyword>
<gene>
    <name evidence="1" type="ORF">CP49_04160</name>
</gene>
<accession>A0A0R3L5S4</accession>
<dbReference type="Proteomes" id="UP000051913">
    <property type="component" value="Unassembled WGS sequence"/>
</dbReference>
<sequence length="297" mass="32795">MSTQPSSRIAIVIASTGRPTELGRWVDHVKRQTIPPTKLVYAVVKSTDLPEDLPDNVSVIDSNPGLPIQRNAALEAVMEACDIIAYFDDDFVPSSFCIEGIDAFFRLYPDVVAANGTLLADGINSAGISYEAAIELVARHDSLPRAHPVVLHELGGLYGCNMVYRINAIGQERFDEELPLYAWQEDIDFAARVGRRGRVVKTNAFHGVHQGVKGARLPGVRLGYSQVVNPIYLMRKGTLPARDAAKLILKNILMNHAKSLFPEKWIDRLGRCKGNWLAIVDVLLGRDHPKNILGLPR</sequence>
<proteinExistence type="predicted"/>
<dbReference type="CDD" id="cd00761">
    <property type="entry name" value="Glyco_tranf_GTA_type"/>
    <property type="match status" value="1"/>
</dbReference>
<dbReference type="OrthoDB" id="8404680at2"/>
<reference evidence="1 2" key="1">
    <citation type="submission" date="2014-03" db="EMBL/GenBank/DDBJ databases">
        <title>Bradyrhizobium valentinum sp. nov., isolated from effective nodules of Lupinus mariae-josephae, a lupine endemic of basic-lime soils in Eastern Spain.</title>
        <authorList>
            <person name="Duran D."/>
            <person name="Rey L."/>
            <person name="Navarro A."/>
            <person name="Busquets A."/>
            <person name="Imperial J."/>
            <person name="Ruiz-Argueso T."/>
        </authorList>
    </citation>
    <scope>NUCLEOTIDE SEQUENCE [LARGE SCALE GENOMIC DNA]</scope>
    <source>
        <strain evidence="1 2">LmjM3</strain>
    </source>
</reference>
<dbReference type="SUPFAM" id="SSF53448">
    <property type="entry name" value="Nucleotide-diphospho-sugar transferases"/>
    <property type="match status" value="1"/>
</dbReference>